<dbReference type="InterPro" id="IPR001647">
    <property type="entry name" value="HTH_TetR"/>
</dbReference>
<dbReference type="RefSeq" id="WP_231388660.1">
    <property type="nucleotide sequence ID" value="NZ_CP060436.1"/>
</dbReference>
<reference evidence="2 3" key="1">
    <citation type="submission" date="2020-08" db="EMBL/GenBank/DDBJ databases">
        <title>Genome sequence of Rhodobacteraceae bacterium Lw-13e.</title>
        <authorList>
            <person name="Poehlein A."/>
            <person name="Wolter L."/>
            <person name="Daniel R."/>
            <person name="Brinkhoff T."/>
        </authorList>
    </citation>
    <scope>NUCLEOTIDE SEQUENCE [LARGE SCALE GENOMIC DNA]</scope>
    <source>
        <strain evidence="2 3">Lw-13e</strain>
    </source>
</reference>
<keyword evidence="3" id="KW-1185">Reference proteome</keyword>
<organism evidence="2 3">
    <name type="scientific">Pseudooceanicola algae</name>
    <dbReference type="NCBI Taxonomy" id="1537215"/>
    <lineage>
        <taxon>Bacteria</taxon>
        <taxon>Pseudomonadati</taxon>
        <taxon>Pseudomonadota</taxon>
        <taxon>Alphaproteobacteria</taxon>
        <taxon>Rhodobacterales</taxon>
        <taxon>Paracoccaceae</taxon>
        <taxon>Pseudooceanicola</taxon>
    </lineage>
</organism>
<name>A0A418SHC2_9RHOB</name>
<evidence type="ECO:0000313" key="3">
    <source>
        <dbReference type="Proteomes" id="UP000283786"/>
    </source>
</evidence>
<evidence type="ECO:0000256" key="1">
    <source>
        <dbReference type="ARBA" id="ARBA00023125"/>
    </source>
</evidence>
<dbReference type="EMBL" id="CP060436">
    <property type="protein sequence ID" value="QPM90442.1"/>
    <property type="molecule type" value="Genomic_DNA"/>
</dbReference>
<keyword evidence="1" id="KW-0238">DNA-binding</keyword>
<dbReference type="AlphaFoldDB" id="A0A418SHC2"/>
<evidence type="ECO:0000313" key="2">
    <source>
        <dbReference type="EMBL" id="QPM90442.1"/>
    </source>
</evidence>
<dbReference type="GO" id="GO:0003677">
    <property type="term" value="F:DNA binding"/>
    <property type="evidence" value="ECO:0007669"/>
    <property type="project" value="UniProtKB-UniRule"/>
</dbReference>
<dbReference type="PROSITE" id="PS50977">
    <property type="entry name" value="HTH_TETR_2"/>
    <property type="match status" value="1"/>
</dbReference>
<gene>
    <name evidence="2" type="ORF">PSAL_016800</name>
</gene>
<accession>A0A418SHC2</accession>
<dbReference type="Gene3D" id="1.10.357.10">
    <property type="entry name" value="Tetracycline Repressor, domain 2"/>
    <property type="match status" value="1"/>
</dbReference>
<dbReference type="PRINTS" id="PR00455">
    <property type="entry name" value="HTHTETR"/>
</dbReference>
<dbReference type="Proteomes" id="UP000283786">
    <property type="component" value="Chromosome"/>
</dbReference>
<dbReference type="SUPFAM" id="SSF46689">
    <property type="entry name" value="Homeodomain-like"/>
    <property type="match status" value="1"/>
</dbReference>
<dbReference type="KEGG" id="palw:PSAL_016800"/>
<protein>
    <submittedName>
        <fullName evidence="2">Uncharacterized protein</fullName>
    </submittedName>
</protein>
<dbReference type="InterPro" id="IPR009057">
    <property type="entry name" value="Homeodomain-like_sf"/>
</dbReference>
<proteinExistence type="predicted"/>
<dbReference type="Pfam" id="PF00440">
    <property type="entry name" value="TetR_N"/>
    <property type="match status" value="1"/>
</dbReference>
<sequence length="220" mass="24918">MTTAPKDQMTEDTLPERGWRGSPDLWLDAAHDLLIEKGVDAVKIMPLAQALGLSRTSFYWFFKDRRALLAALLDRWEGATTHHLVAATQDYAATETEAMLNVISTFLSDNSFDTRLELAVRSWAQQDTVVLDRVQQADTARLTALGQLLTHWGHAPADADIRARTIYLVQIGYISMRVAEPIEDRLARFPNYVEIYTGQRPPEAEMQRFKARIGYRPSTP</sequence>